<sequence>MSKQNILQLFEECSGNAILILFQNIFETLEVNMRKMLTLTLLQHESIMFLKHFALMLRKRETIMLKTY</sequence>
<accession>A0A9Q1H467</accession>
<name>A0A9Q1H467_HOLLE</name>
<dbReference type="Proteomes" id="UP001152320">
    <property type="component" value="Chromosome 11"/>
</dbReference>
<evidence type="ECO:0000313" key="2">
    <source>
        <dbReference type="Proteomes" id="UP001152320"/>
    </source>
</evidence>
<comment type="caution">
    <text evidence="1">The sequence shown here is derived from an EMBL/GenBank/DDBJ whole genome shotgun (WGS) entry which is preliminary data.</text>
</comment>
<gene>
    <name evidence="1" type="ORF">HOLleu_22777</name>
</gene>
<keyword evidence="2" id="KW-1185">Reference proteome</keyword>
<organism evidence="1 2">
    <name type="scientific">Holothuria leucospilota</name>
    <name type="common">Black long sea cucumber</name>
    <name type="synonym">Mertensiothuria leucospilota</name>
    <dbReference type="NCBI Taxonomy" id="206669"/>
    <lineage>
        <taxon>Eukaryota</taxon>
        <taxon>Metazoa</taxon>
        <taxon>Echinodermata</taxon>
        <taxon>Eleutherozoa</taxon>
        <taxon>Echinozoa</taxon>
        <taxon>Holothuroidea</taxon>
        <taxon>Aspidochirotacea</taxon>
        <taxon>Aspidochirotida</taxon>
        <taxon>Holothuriidae</taxon>
        <taxon>Holothuria</taxon>
    </lineage>
</organism>
<dbReference type="EMBL" id="JAIZAY010000011">
    <property type="protein sequence ID" value="KAJ8032744.1"/>
    <property type="molecule type" value="Genomic_DNA"/>
</dbReference>
<dbReference type="AlphaFoldDB" id="A0A9Q1H467"/>
<reference evidence="1" key="1">
    <citation type="submission" date="2021-10" db="EMBL/GenBank/DDBJ databases">
        <title>Tropical sea cucumber genome reveals ecological adaptation and Cuvierian tubules defense mechanism.</title>
        <authorList>
            <person name="Chen T."/>
        </authorList>
    </citation>
    <scope>NUCLEOTIDE SEQUENCE</scope>
    <source>
        <strain evidence="1">Nanhai2018</strain>
        <tissue evidence="1">Muscle</tissue>
    </source>
</reference>
<proteinExistence type="predicted"/>
<evidence type="ECO:0000313" key="1">
    <source>
        <dbReference type="EMBL" id="KAJ8032744.1"/>
    </source>
</evidence>
<protein>
    <submittedName>
        <fullName evidence="1">Uncharacterized protein</fullName>
    </submittedName>
</protein>